<evidence type="ECO:0000256" key="1">
    <source>
        <dbReference type="SAM" id="MobiDB-lite"/>
    </source>
</evidence>
<evidence type="ECO:0000313" key="2">
    <source>
        <dbReference type="EMBL" id="KAJ8268971.1"/>
    </source>
</evidence>
<dbReference type="Proteomes" id="UP001152803">
    <property type="component" value="Unassembled WGS sequence"/>
</dbReference>
<accession>A0A9Q1DG59</accession>
<organism evidence="2 3">
    <name type="scientific">Conger conger</name>
    <name type="common">Conger eel</name>
    <name type="synonym">Muraena conger</name>
    <dbReference type="NCBI Taxonomy" id="82655"/>
    <lineage>
        <taxon>Eukaryota</taxon>
        <taxon>Metazoa</taxon>
        <taxon>Chordata</taxon>
        <taxon>Craniata</taxon>
        <taxon>Vertebrata</taxon>
        <taxon>Euteleostomi</taxon>
        <taxon>Actinopterygii</taxon>
        <taxon>Neopterygii</taxon>
        <taxon>Teleostei</taxon>
        <taxon>Anguilliformes</taxon>
        <taxon>Congridae</taxon>
        <taxon>Conger</taxon>
    </lineage>
</organism>
<feature type="region of interest" description="Disordered" evidence="1">
    <location>
        <begin position="202"/>
        <end position="227"/>
    </location>
</feature>
<dbReference type="GO" id="GO:0044877">
    <property type="term" value="F:protein-containing complex binding"/>
    <property type="evidence" value="ECO:0007669"/>
    <property type="project" value="InterPro"/>
</dbReference>
<dbReference type="OrthoDB" id="5954192at2759"/>
<dbReference type="GO" id="GO:0045046">
    <property type="term" value="P:protein import into peroxisome membrane"/>
    <property type="evidence" value="ECO:0007669"/>
    <property type="project" value="InterPro"/>
</dbReference>
<dbReference type="PANTHER" id="PTHR16262:SF2">
    <property type="entry name" value="PEROXISOME ASSEMBLY PROTEIN 26"/>
    <property type="match status" value="1"/>
</dbReference>
<evidence type="ECO:0008006" key="4">
    <source>
        <dbReference type="Google" id="ProtNLM"/>
    </source>
</evidence>
<gene>
    <name evidence="2" type="ORF">COCON_G00115780</name>
</gene>
<dbReference type="GO" id="GO:0016558">
    <property type="term" value="P:protein import into peroxisome matrix"/>
    <property type="evidence" value="ECO:0007669"/>
    <property type="project" value="TreeGrafter"/>
</dbReference>
<keyword evidence="3" id="KW-1185">Reference proteome</keyword>
<protein>
    <recommendedName>
        <fullName evidence="4">Peroxisome assembly protein 26</fullName>
    </recommendedName>
</protein>
<reference evidence="2" key="1">
    <citation type="journal article" date="2023" name="Science">
        <title>Genome structures resolve the early diversification of teleost fishes.</title>
        <authorList>
            <person name="Parey E."/>
            <person name="Louis A."/>
            <person name="Montfort J."/>
            <person name="Bouchez O."/>
            <person name="Roques C."/>
            <person name="Iampietro C."/>
            <person name="Lluch J."/>
            <person name="Castinel A."/>
            <person name="Donnadieu C."/>
            <person name="Desvignes T."/>
            <person name="Floi Bucao C."/>
            <person name="Jouanno E."/>
            <person name="Wen M."/>
            <person name="Mejri S."/>
            <person name="Dirks R."/>
            <person name="Jansen H."/>
            <person name="Henkel C."/>
            <person name="Chen W.J."/>
            <person name="Zahm M."/>
            <person name="Cabau C."/>
            <person name="Klopp C."/>
            <person name="Thompson A.W."/>
            <person name="Robinson-Rechavi M."/>
            <person name="Braasch I."/>
            <person name="Lecointre G."/>
            <person name="Bobe J."/>
            <person name="Postlethwait J.H."/>
            <person name="Berthelot C."/>
            <person name="Roest Crollius H."/>
            <person name="Guiguen Y."/>
        </authorList>
    </citation>
    <scope>NUCLEOTIDE SEQUENCE</scope>
    <source>
        <strain evidence="2">Concon-B</strain>
    </source>
</reference>
<proteinExistence type="predicted"/>
<dbReference type="EMBL" id="JAFJMO010000008">
    <property type="protein sequence ID" value="KAJ8268971.1"/>
    <property type="molecule type" value="Genomic_DNA"/>
</dbReference>
<dbReference type="InterPro" id="IPR010797">
    <property type="entry name" value="Pex26"/>
</dbReference>
<dbReference type="GO" id="GO:0005778">
    <property type="term" value="C:peroxisomal membrane"/>
    <property type="evidence" value="ECO:0007669"/>
    <property type="project" value="InterPro"/>
</dbReference>
<dbReference type="GO" id="GO:0051117">
    <property type="term" value="F:ATPase binding"/>
    <property type="evidence" value="ECO:0007669"/>
    <property type="project" value="TreeGrafter"/>
</dbReference>
<sequence length="330" mass="36438">MRSSSSTSLAPGRSLGSVRLNSPSFCSGSAQTVGLLDSAAEQLMVRRDFQAAVETCERGLDVLSNHNEQGENSFRYGELKAALCVVGIQALAELNQWRRVLTWVLKQYGSPEKMPVKIVQMCILLYAKVGEPATMEEVGCHWLKCHANRSIPAYGTVAELYLIHILLPLGRLGEARELLLGEVGGTAFNEDQRRAALEIVESQEGHSQGRQSPSAGPPASPVSTELSTQAGVAGAASRRLEVLLRLMHRGLSVAKRGLWSLSLRRALLAAFLLYLVLVRLDSALPPSFPWISRLLQMFRQIRKKRNITERRNTEGILQSYSGEPAWLWLH</sequence>
<evidence type="ECO:0000313" key="3">
    <source>
        <dbReference type="Proteomes" id="UP001152803"/>
    </source>
</evidence>
<comment type="caution">
    <text evidence="2">The sequence shown here is derived from an EMBL/GenBank/DDBJ whole genome shotgun (WGS) entry which is preliminary data.</text>
</comment>
<dbReference type="AlphaFoldDB" id="A0A9Q1DG59"/>
<dbReference type="Pfam" id="PF07163">
    <property type="entry name" value="Pex26"/>
    <property type="match status" value="1"/>
</dbReference>
<dbReference type="PANTHER" id="PTHR16262">
    <property type="entry name" value="PEROXISOME ASSEMBLY PROTEIN 26"/>
    <property type="match status" value="1"/>
</dbReference>
<name>A0A9Q1DG59_CONCO</name>